<gene>
    <name evidence="6" type="ORF">GRI38_06480</name>
</gene>
<keyword evidence="3" id="KW-0238">DNA-binding</keyword>
<dbReference type="Gene3D" id="1.10.10.10">
    <property type="entry name" value="Winged helix-like DNA-binding domain superfamily/Winged helix DNA-binding domain"/>
    <property type="match status" value="1"/>
</dbReference>
<reference evidence="6 7" key="1">
    <citation type="submission" date="2019-12" db="EMBL/GenBank/DDBJ databases">
        <title>Genomic-based taxomic classification of the family Erythrobacteraceae.</title>
        <authorList>
            <person name="Xu L."/>
        </authorList>
    </citation>
    <scope>NUCLEOTIDE SEQUENCE [LARGE SCALE GENOMIC DNA]</scope>
    <source>
        <strain evidence="6 7">MCCC 1A09962</strain>
    </source>
</reference>
<dbReference type="InterPro" id="IPR005119">
    <property type="entry name" value="LysR_subst-bd"/>
</dbReference>
<dbReference type="RefSeq" id="WP_160682051.1">
    <property type="nucleotide sequence ID" value="NZ_WTYW01000001.1"/>
</dbReference>
<feature type="domain" description="HTH lysR-type" evidence="5">
    <location>
        <begin position="7"/>
        <end position="64"/>
    </location>
</feature>
<evidence type="ECO:0000256" key="3">
    <source>
        <dbReference type="ARBA" id="ARBA00023125"/>
    </source>
</evidence>
<dbReference type="PANTHER" id="PTHR30537">
    <property type="entry name" value="HTH-TYPE TRANSCRIPTIONAL REGULATOR"/>
    <property type="match status" value="1"/>
</dbReference>
<evidence type="ECO:0000259" key="5">
    <source>
        <dbReference type="PROSITE" id="PS50931"/>
    </source>
</evidence>
<proteinExistence type="inferred from homology"/>
<keyword evidence="4" id="KW-0804">Transcription</keyword>
<evidence type="ECO:0000256" key="4">
    <source>
        <dbReference type="ARBA" id="ARBA00023163"/>
    </source>
</evidence>
<evidence type="ECO:0000313" key="6">
    <source>
        <dbReference type="EMBL" id="MXO85675.1"/>
    </source>
</evidence>
<dbReference type="EMBL" id="WTYW01000001">
    <property type="protein sequence ID" value="MXO85675.1"/>
    <property type="molecule type" value="Genomic_DNA"/>
</dbReference>
<dbReference type="InterPro" id="IPR000847">
    <property type="entry name" value="LysR_HTH_N"/>
</dbReference>
<evidence type="ECO:0000256" key="2">
    <source>
        <dbReference type="ARBA" id="ARBA00023015"/>
    </source>
</evidence>
<dbReference type="Pfam" id="PF03466">
    <property type="entry name" value="LysR_substrate"/>
    <property type="match status" value="1"/>
</dbReference>
<dbReference type="GO" id="GO:0003700">
    <property type="term" value="F:DNA-binding transcription factor activity"/>
    <property type="evidence" value="ECO:0007669"/>
    <property type="project" value="InterPro"/>
</dbReference>
<evidence type="ECO:0000256" key="1">
    <source>
        <dbReference type="ARBA" id="ARBA00009437"/>
    </source>
</evidence>
<comment type="caution">
    <text evidence="6">The sequence shown here is derived from an EMBL/GenBank/DDBJ whole genome shotgun (WGS) entry which is preliminary data.</text>
</comment>
<dbReference type="Proteomes" id="UP000433104">
    <property type="component" value="Unassembled WGS sequence"/>
</dbReference>
<organism evidence="6 7">
    <name type="scientific">Parapontixanthobacter aurantiacus</name>
    <dbReference type="NCBI Taxonomy" id="1463599"/>
    <lineage>
        <taxon>Bacteria</taxon>
        <taxon>Pseudomonadati</taxon>
        <taxon>Pseudomonadota</taxon>
        <taxon>Alphaproteobacteria</taxon>
        <taxon>Sphingomonadales</taxon>
        <taxon>Erythrobacteraceae</taxon>
        <taxon>Parapontixanthobacter</taxon>
    </lineage>
</organism>
<dbReference type="SUPFAM" id="SSF46785">
    <property type="entry name" value="Winged helix' DNA-binding domain"/>
    <property type="match status" value="1"/>
</dbReference>
<dbReference type="PROSITE" id="PS50931">
    <property type="entry name" value="HTH_LYSR"/>
    <property type="match status" value="1"/>
</dbReference>
<dbReference type="GO" id="GO:0006351">
    <property type="term" value="P:DNA-templated transcription"/>
    <property type="evidence" value="ECO:0007669"/>
    <property type="project" value="TreeGrafter"/>
</dbReference>
<keyword evidence="2" id="KW-0805">Transcription regulation</keyword>
<comment type="similarity">
    <text evidence="1">Belongs to the LysR transcriptional regulatory family.</text>
</comment>
<dbReference type="InterPro" id="IPR058163">
    <property type="entry name" value="LysR-type_TF_proteobact-type"/>
</dbReference>
<dbReference type="GO" id="GO:0043565">
    <property type="term" value="F:sequence-specific DNA binding"/>
    <property type="evidence" value="ECO:0007669"/>
    <property type="project" value="TreeGrafter"/>
</dbReference>
<dbReference type="InterPro" id="IPR036390">
    <property type="entry name" value="WH_DNA-bd_sf"/>
</dbReference>
<dbReference type="Gene3D" id="3.40.190.10">
    <property type="entry name" value="Periplasmic binding protein-like II"/>
    <property type="match status" value="2"/>
</dbReference>
<dbReference type="SUPFAM" id="SSF53850">
    <property type="entry name" value="Periplasmic binding protein-like II"/>
    <property type="match status" value="1"/>
</dbReference>
<keyword evidence="7" id="KW-1185">Reference proteome</keyword>
<dbReference type="PANTHER" id="PTHR30537:SF79">
    <property type="entry name" value="TRANSCRIPTIONAL REGULATOR-RELATED"/>
    <property type="match status" value="1"/>
</dbReference>
<dbReference type="Pfam" id="PF00126">
    <property type="entry name" value="HTH_1"/>
    <property type="match status" value="1"/>
</dbReference>
<dbReference type="OrthoDB" id="9794694at2"/>
<protein>
    <submittedName>
        <fullName evidence="6">LysR family transcriptional regulator</fullName>
    </submittedName>
</protein>
<dbReference type="AlphaFoldDB" id="A0A844ZCR4"/>
<accession>A0A844ZCR4</accession>
<dbReference type="InterPro" id="IPR036388">
    <property type="entry name" value="WH-like_DNA-bd_sf"/>
</dbReference>
<evidence type="ECO:0000313" key="7">
    <source>
        <dbReference type="Proteomes" id="UP000433104"/>
    </source>
</evidence>
<name>A0A844ZCR4_9SPHN</name>
<sequence>MANRRLPPLRALEAFSRTVRLGSARAAAEELGLSPSALSRRIGNLEEFTGRKLFTRARQSMQLTDDGQAFYDAVDPHLEALARAVEGQSDNLSVLRLRLGVLPLFGSQRLFPRLAELRARHPLLHIDIDTGPHLEDRVGDTLDAAIILSQGPDKRLHAVRLDHNMVHAICSRDIAARLQGEDGKDNGSGQRVDLATLSKQTFLIHNELPASFEAWKRALEISDFEPAAIDHYDSGQLMLEAAAQGLGIAIMHDDHLRRAADNRLARLFDVEVESPYSYWFVCRPGSLEERPVRSFHDWLIGANL</sequence>